<accession>A0ABR7N5N0</accession>
<proteinExistence type="predicted"/>
<organism evidence="1 2">
    <name type="scientific">Jutongia huaianensis</name>
    <dbReference type="NCBI Taxonomy" id="2763668"/>
    <lineage>
        <taxon>Bacteria</taxon>
        <taxon>Bacillati</taxon>
        <taxon>Bacillota</taxon>
        <taxon>Clostridia</taxon>
        <taxon>Lachnospirales</taxon>
        <taxon>Lachnospiraceae</taxon>
        <taxon>Jutongia</taxon>
    </lineage>
</organism>
<dbReference type="RefSeq" id="WP_118689554.1">
    <property type="nucleotide sequence ID" value="NZ_JACRSX010000020.1"/>
</dbReference>
<reference evidence="1 2" key="1">
    <citation type="submission" date="2020-08" db="EMBL/GenBank/DDBJ databases">
        <title>Genome public.</title>
        <authorList>
            <person name="Liu C."/>
            <person name="Sun Q."/>
        </authorList>
    </citation>
    <scope>NUCLEOTIDE SEQUENCE [LARGE SCALE GENOMIC DNA]</scope>
    <source>
        <strain evidence="1 2">NSJ-37</strain>
    </source>
</reference>
<dbReference type="Proteomes" id="UP000606193">
    <property type="component" value="Unassembled WGS sequence"/>
</dbReference>
<gene>
    <name evidence="1" type="ORF">H8704_11965</name>
</gene>
<dbReference type="EMBL" id="JACRSX010000020">
    <property type="protein sequence ID" value="MBC8563332.1"/>
    <property type="molecule type" value="Genomic_DNA"/>
</dbReference>
<keyword evidence="2" id="KW-1185">Reference proteome</keyword>
<protein>
    <submittedName>
        <fullName evidence="1">Uncharacterized protein</fullName>
    </submittedName>
</protein>
<evidence type="ECO:0000313" key="2">
    <source>
        <dbReference type="Proteomes" id="UP000606193"/>
    </source>
</evidence>
<name>A0ABR7N5N0_9FIRM</name>
<evidence type="ECO:0000313" key="1">
    <source>
        <dbReference type="EMBL" id="MBC8563332.1"/>
    </source>
</evidence>
<sequence>MERSSFDVFKSNICHLVKDQGELEFIKQILCSKEVEGFNKLRSCKLDKVLYPSSVTMLYSLSKDPSILEQYYNASIPEFKRFNIVENEIEWNNGENGQDKQGRKKASSD</sequence>
<comment type="caution">
    <text evidence="1">The sequence shown here is derived from an EMBL/GenBank/DDBJ whole genome shotgun (WGS) entry which is preliminary data.</text>
</comment>